<dbReference type="InterPro" id="IPR001763">
    <property type="entry name" value="Rhodanese-like_dom"/>
</dbReference>
<dbReference type="PANTHER" id="PTHR43031:SF16">
    <property type="entry name" value="OXIDOREDUCTASE"/>
    <property type="match status" value="1"/>
</dbReference>
<evidence type="ECO:0000313" key="2">
    <source>
        <dbReference type="EMBL" id="KKU89611.1"/>
    </source>
</evidence>
<dbReference type="SMART" id="SM00450">
    <property type="entry name" value="RHOD"/>
    <property type="match status" value="1"/>
</dbReference>
<dbReference type="Pfam" id="PF00581">
    <property type="entry name" value="Rhodanese"/>
    <property type="match status" value="1"/>
</dbReference>
<dbReference type="Proteomes" id="UP000033882">
    <property type="component" value="Unassembled WGS sequence"/>
</dbReference>
<dbReference type="EMBL" id="LCPB01000011">
    <property type="protein sequence ID" value="KKU89611.1"/>
    <property type="molecule type" value="Genomic_DNA"/>
</dbReference>
<evidence type="ECO:0000313" key="3">
    <source>
        <dbReference type="Proteomes" id="UP000033882"/>
    </source>
</evidence>
<dbReference type="Gene3D" id="3.40.250.10">
    <property type="entry name" value="Rhodanese-like domain"/>
    <property type="match status" value="1"/>
</dbReference>
<dbReference type="InterPro" id="IPR050229">
    <property type="entry name" value="GlpE_sulfurtransferase"/>
</dbReference>
<protein>
    <submittedName>
        <fullName evidence="2">Putative rhodanese-like protein</fullName>
    </submittedName>
</protein>
<dbReference type="PANTHER" id="PTHR43031">
    <property type="entry name" value="FAD-DEPENDENT OXIDOREDUCTASE"/>
    <property type="match status" value="1"/>
</dbReference>
<dbReference type="CDD" id="cd00158">
    <property type="entry name" value="RHOD"/>
    <property type="match status" value="1"/>
</dbReference>
<comment type="caution">
    <text evidence="2">The sequence shown here is derived from an EMBL/GenBank/DDBJ whole genome shotgun (WGS) entry which is preliminary data.</text>
</comment>
<feature type="domain" description="Rhodanese" evidence="1">
    <location>
        <begin position="24"/>
        <end position="115"/>
    </location>
</feature>
<organism evidence="2 3">
    <name type="scientific">Candidatus Wolfebacteria bacterium GW2011_GWA2_47_9b</name>
    <dbReference type="NCBI Taxonomy" id="1619005"/>
    <lineage>
        <taxon>Bacteria</taxon>
        <taxon>Candidatus Wolfeibacteriota</taxon>
    </lineage>
</organism>
<gene>
    <name evidence="2" type="ORF">UY19_C0011G0016</name>
</gene>
<evidence type="ECO:0000259" key="1">
    <source>
        <dbReference type="PROSITE" id="PS50206"/>
    </source>
</evidence>
<sequence length="115" mass="12796">MIAYMNGQKIKIIAKEGLFELIENREDFILVEVLSKESYDAGHLPMAINIPVDKIQDMAPTQLPDKQKLIVVYCSDFLCTASTGATRLLQSMGYVNVVDYKGGKDDWSKAGLPLI</sequence>
<dbReference type="InterPro" id="IPR036873">
    <property type="entry name" value="Rhodanese-like_dom_sf"/>
</dbReference>
<name>A0A0G1U695_9BACT</name>
<dbReference type="PROSITE" id="PS50206">
    <property type="entry name" value="RHODANESE_3"/>
    <property type="match status" value="1"/>
</dbReference>
<reference evidence="2 3" key="1">
    <citation type="journal article" date="2015" name="Nature">
        <title>rRNA introns, odd ribosomes, and small enigmatic genomes across a large radiation of phyla.</title>
        <authorList>
            <person name="Brown C.T."/>
            <person name="Hug L.A."/>
            <person name="Thomas B.C."/>
            <person name="Sharon I."/>
            <person name="Castelle C.J."/>
            <person name="Singh A."/>
            <person name="Wilkins M.J."/>
            <person name="Williams K.H."/>
            <person name="Banfield J.F."/>
        </authorList>
    </citation>
    <scope>NUCLEOTIDE SEQUENCE [LARGE SCALE GENOMIC DNA]</scope>
</reference>
<dbReference type="SUPFAM" id="SSF52821">
    <property type="entry name" value="Rhodanese/Cell cycle control phosphatase"/>
    <property type="match status" value="1"/>
</dbReference>
<dbReference type="AlphaFoldDB" id="A0A0G1U695"/>
<proteinExistence type="predicted"/>
<accession>A0A0G1U695</accession>